<dbReference type="PANTHER" id="PTHR43611:SF3">
    <property type="entry name" value="FLAVIN MONONUCLEOTIDE HYDROLASE 1, CHLOROPLATIC"/>
    <property type="match status" value="1"/>
</dbReference>
<evidence type="ECO:0000313" key="1">
    <source>
        <dbReference type="EMBL" id="MBZ4187231.1"/>
    </source>
</evidence>
<dbReference type="SFLD" id="SFLDG01129">
    <property type="entry name" value="C1.5:_HAD__Beta-PGM__Phosphata"/>
    <property type="match status" value="1"/>
</dbReference>
<dbReference type="Gene3D" id="3.40.50.1000">
    <property type="entry name" value="HAD superfamily/HAD-like"/>
    <property type="match status" value="1"/>
</dbReference>
<evidence type="ECO:0000313" key="2">
    <source>
        <dbReference type="Proteomes" id="UP001430290"/>
    </source>
</evidence>
<name>A0ABS7THM2_9GAMM</name>
<dbReference type="InterPro" id="IPR023214">
    <property type="entry name" value="HAD_sf"/>
</dbReference>
<reference evidence="1" key="1">
    <citation type="submission" date="2021-09" db="EMBL/GenBank/DDBJ databases">
        <authorList>
            <person name="Wu T."/>
            <person name="Guo S.Z."/>
        </authorList>
    </citation>
    <scope>NUCLEOTIDE SEQUENCE</scope>
    <source>
        <strain evidence="1">RSS-23</strain>
    </source>
</reference>
<dbReference type="SUPFAM" id="SSF56784">
    <property type="entry name" value="HAD-like"/>
    <property type="match status" value="1"/>
</dbReference>
<dbReference type="InterPro" id="IPR036412">
    <property type="entry name" value="HAD-like_sf"/>
</dbReference>
<dbReference type="PANTHER" id="PTHR43611">
    <property type="entry name" value="ALPHA-D-GLUCOSE 1-PHOSPHATE PHOSPHATASE"/>
    <property type="match status" value="1"/>
</dbReference>
<keyword evidence="1" id="KW-0378">Hydrolase</keyword>
<dbReference type="InterPro" id="IPR006439">
    <property type="entry name" value="HAD-SF_hydro_IA"/>
</dbReference>
<dbReference type="Proteomes" id="UP001430290">
    <property type="component" value="Unassembled WGS sequence"/>
</dbReference>
<protein>
    <submittedName>
        <fullName evidence="1">HAD-IA family hydrolase</fullName>
    </submittedName>
</protein>
<keyword evidence="2" id="KW-1185">Reference proteome</keyword>
<proteinExistence type="predicted"/>
<organism evidence="1 2">
    <name type="scientific">Thermomonas beijingensis</name>
    <dbReference type="NCBI Taxonomy" id="2872701"/>
    <lineage>
        <taxon>Bacteria</taxon>
        <taxon>Pseudomonadati</taxon>
        <taxon>Pseudomonadota</taxon>
        <taxon>Gammaproteobacteria</taxon>
        <taxon>Lysobacterales</taxon>
        <taxon>Lysobacteraceae</taxon>
        <taxon>Thermomonas</taxon>
    </lineage>
</organism>
<dbReference type="Pfam" id="PF00702">
    <property type="entry name" value="Hydrolase"/>
    <property type="match status" value="1"/>
</dbReference>
<dbReference type="GO" id="GO:0016787">
    <property type="term" value="F:hydrolase activity"/>
    <property type="evidence" value="ECO:0007669"/>
    <property type="project" value="UniProtKB-KW"/>
</dbReference>
<comment type="caution">
    <text evidence="1">The sequence shown here is derived from an EMBL/GenBank/DDBJ whole genome shotgun (WGS) entry which is preliminary data.</text>
</comment>
<dbReference type="RefSeq" id="WP_223629897.1">
    <property type="nucleotide sequence ID" value="NZ_JAIQDJ010000037.1"/>
</dbReference>
<sequence>MIKAVLFDFDGVLTTDKTGSVSTIRSLSRQTGLAEGALWHAFAPFNEHLLLGHTTHSAVWPEICARLGCDLDPSLLVRAFESTPIRHDLLAYAAELGSRYATAVITDNKADRMSCLCEYHSLTSIFNLVLVSAEHGSGKEHTSIFQRAVELLGVEPKQCIFVDNSERNLVAPASLGINTVYFNEVADTALSLAQVLNSRYGVAPRVTPNNSSKPTPLRGAA</sequence>
<gene>
    <name evidence="1" type="ORF">K7B09_12955</name>
</gene>
<accession>A0ABS7THM2</accession>
<dbReference type="EMBL" id="JAIQDJ010000037">
    <property type="protein sequence ID" value="MBZ4187231.1"/>
    <property type="molecule type" value="Genomic_DNA"/>
</dbReference>
<dbReference type="NCBIfam" id="TIGR01509">
    <property type="entry name" value="HAD-SF-IA-v3"/>
    <property type="match status" value="1"/>
</dbReference>
<dbReference type="PRINTS" id="PR00413">
    <property type="entry name" value="HADHALOGNASE"/>
</dbReference>
<dbReference type="SFLD" id="SFLDS00003">
    <property type="entry name" value="Haloacid_Dehalogenase"/>
    <property type="match status" value="1"/>
</dbReference>